<feature type="non-terminal residue" evidence="1">
    <location>
        <position position="116"/>
    </location>
</feature>
<gene>
    <name evidence="1" type="ORF">BVRB_031400</name>
</gene>
<evidence type="ECO:0000313" key="2">
    <source>
        <dbReference type="Proteomes" id="UP000035740"/>
    </source>
</evidence>
<accession>A0A0J8AXG0</accession>
<evidence type="ECO:0000313" key="1">
    <source>
        <dbReference type="EMBL" id="KMS93446.1"/>
    </source>
</evidence>
<keyword evidence="2" id="KW-1185">Reference proteome</keyword>
<name>A0A0J8AXG0_BETVV</name>
<sequence>GLLVATVMFDWELKKDEVKQGESQALLMELLEVRTRLALDDSVTSRAQKTELRKKLLSAIEEHKMGPFLRHVTSHDSKFQTAPGLQEKLDVINAQELAEIEAKIKDAVDSLGESEV</sequence>
<dbReference type="Proteomes" id="UP000035740">
    <property type="component" value="Unassembled WGS sequence"/>
</dbReference>
<organism evidence="1 2">
    <name type="scientific">Beta vulgaris subsp. vulgaris</name>
    <name type="common">Beet</name>
    <dbReference type="NCBI Taxonomy" id="3555"/>
    <lineage>
        <taxon>Eukaryota</taxon>
        <taxon>Viridiplantae</taxon>
        <taxon>Streptophyta</taxon>
        <taxon>Embryophyta</taxon>
        <taxon>Tracheophyta</taxon>
        <taxon>Spermatophyta</taxon>
        <taxon>Magnoliopsida</taxon>
        <taxon>eudicotyledons</taxon>
        <taxon>Gunneridae</taxon>
        <taxon>Pentapetalae</taxon>
        <taxon>Caryophyllales</taxon>
        <taxon>Chenopodiaceae</taxon>
        <taxon>Betoideae</taxon>
        <taxon>Beta</taxon>
    </lineage>
</organism>
<dbReference type="Gramene" id="KMS93446">
    <property type="protein sequence ID" value="KMS93446"/>
    <property type="gene ID" value="BVRB_031400"/>
</dbReference>
<dbReference type="EMBL" id="KQ102674">
    <property type="protein sequence ID" value="KMS93446.1"/>
    <property type="molecule type" value="Genomic_DNA"/>
</dbReference>
<dbReference type="AlphaFoldDB" id="A0A0J8AXG0"/>
<protein>
    <submittedName>
        <fullName evidence="1">Uncharacterized protein</fullName>
    </submittedName>
</protein>
<proteinExistence type="predicted"/>
<reference evidence="1 2" key="1">
    <citation type="journal article" date="2014" name="Nature">
        <title>The genome of the recently domesticated crop plant sugar beet (Beta vulgaris).</title>
        <authorList>
            <person name="Dohm J.C."/>
            <person name="Minoche A.E."/>
            <person name="Holtgrawe D."/>
            <person name="Capella-Gutierrez S."/>
            <person name="Zakrzewski F."/>
            <person name="Tafer H."/>
            <person name="Rupp O."/>
            <person name="Sorensen T.R."/>
            <person name="Stracke R."/>
            <person name="Reinhardt R."/>
            <person name="Goesmann A."/>
            <person name="Kraft T."/>
            <person name="Schulz B."/>
            <person name="Stadler P.F."/>
            <person name="Schmidt T."/>
            <person name="Gabaldon T."/>
            <person name="Lehrach H."/>
            <person name="Weisshaar B."/>
            <person name="Himmelbauer H."/>
        </authorList>
    </citation>
    <scope>NUCLEOTIDE SEQUENCE [LARGE SCALE GENOMIC DNA]</scope>
    <source>
        <tissue evidence="1">Taproot</tissue>
    </source>
</reference>
<feature type="non-terminal residue" evidence="1">
    <location>
        <position position="1"/>
    </location>
</feature>